<dbReference type="GO" id="GO:0005840">
    <property type="term" value="C:ribosome"/>
    <property type="evidence" value="ECO:0007669"/>
    <property type="project" value="UniProtKB-KW"/>
</dbReference>
<reference evidence="4" key="1">
    <citation type="submission" date="2016-10" db="EMBL/GenBank/DDBJ databases">
        <authorList>
            <person name="Varghese N."/>
            <person name="Submissions S."/>
        </authorList>
    </citation>
    <scope>NUCLEOTIDE SEQUENCE [LARGE SCALE GENOMIC DNA]</scope>
    <source>
        <strain evidence="4">CGMCC 1.7739</strain>
    </source>
</reference>
<keyword evidence="3" id="KW-0687">Ribonucleoprotein</keyword>
<dbReference type="PROSITE" id="PS51664">
    <property type="entry name" value="YCAO"/>
    <property type="match status" value="1"/>
</dbReference>
<dbReference type="STRING" id="553467.SAMN04488063_1747"/>
<feature type="region of interest" description="Disordered" evidence="1">
    <location>
        <begin position="273"/>
        <end position="296"/>
    </location>
</feature>
<keyword evidence="4" id="KW-1185">Reference proteome</keyword>
<dbReference type="RefSeq" id="WP_092891293.1">
    <property type="nucleotide sequence ID" value="NZ_FOOQ01000002.1"/>
</dbReference>
<feature type="domain" description="YcaO" evidence="2">
    <location>
        <begin position="232"/>
        <end position="570"/>
    </location>
</feature>
<dbReference type="InterPro" id="IPR027624">
    <property type="entry name" value="TOMM_cyclo_SagD"/>
</dbReference>
<dbReference type="AlphaFoldDB" id="A0A1I2R1H6"/>
<dbReference type="Pfam" id="PF02624">
    <property type="entry name" value="YcaO"/>
    <property type="match status" value="1"/>
</dbReference>
<gene>
    <name evidence="3" type="ORF">SAMN04488063_1747</name>
</gene>
<keyword evidence="3" id="KW-0808">Transferase</keyword>
<dbReference type="Gene3D" id="3.30.1330.230">
    <property type="match status" value="1"/>
</dbReference>
<dbReference type="Proteomes" id="UP000198876">
    <property type="component" value="Unassembled WGS sequence"/>
</dbReference>
<keyword evidence="3" id="KW-0689">Ribosomal protein</keyword>
<feature type="compositionally biased region" description="Basic and acidic residues" evidence="1">
    <location>
        <begin position="280"/>
        <end position="289"/>
    </location>
</feature>
<accession>A0A1I2R1H6</accession>
<evidence type="ECO:0000256" key="1">
    <source>
        <dbReference type="SAM" id="MobiDB-lite"/>
    </source>
</evidence>
<dbReference type="PANTHER" id="PTHR37809">
    <property type="entry name" value="RIBOSOMAL PROTEIN S12 METHYLTHIOTRANSFERASE ACCESSORY FACTOR YCAO"/>
    <property type="match status" value="1"/>
</dbReference>
<dbReference type="EMBL" id="FOOQ01000002">
    <property type="protein sequence ID" value="SFG34402.1"/>
    <property type="molecule type" value="Genomic_DNA"/>
</dbReference>
<sequence length="570" mass="59975">MTSNDIALVGSGPAAEAVRAAFADVDATVSDASPDEAGDARLSVVVAPAGTDAPRAVDERGGGLVVVELGGVGGHPVEEVDAAVSVFGTDGARFSDLCGRVAATTDGDGSPSGDRSAVRFAGALAGRRGVALLANDESVVGTVAEVAGTGVVAERPILPVPDPSTRDRRVRREYREASVDDSLTRAERALDDRTGLVAQVGERESFPVPYYLAQTTETRGFSDVRAAEFAAGVDPDWDAAFMKALGEGLERYCAGVFRSTEFTVAPERTRATPVSPSRFVRPESYRPPDPEEPIPWVDGENLDTGDAVSLPAEFVHYPPPSDRHKPSITTGLGLGNSGVEALLSGLYEVVERDATMLSWYSTFDPLALDVEDEAYAELEKRAHAENLTATPLLVTQDVDVPVVAAAVHRDGEWPNFAVGSGASLDPTDAARSALAEALQNWMELRALGPDEANAEGGAIGAYAEFPDAAREFVDASPAVPASSVGPDDVPTGTEELAAVVERVSDAELDAYAARTTTEDVERLGFEAVRVLLPEAQPLFQGDPFFGDRAESVPADLGFDPRLDGPYHPYP</sequence>
<name>A0A1I2R1H6_9EURY</name>
<dbReference type="OrthoDB" id="7433at2157"/>
<dbReference type="GO" id="GO:0016740">
    <property type="term" value="F:transferase activity"/>
    <property type="evidence" value="ECO:0007669"/>
    <property type="project" value="UniProtKB-KW"/>
</dbReference>
<dbReference type="PANTHER" id="PTHR37809:SF1">
    <property type="entry name" value="RIBOSOMAL PROTEIN S12 METHYLTHIOTRANSFERASE ACCESSORY FACTOR YCAO"/>
    <property type="match status" value="1"/>
</dbReference>
<evidence type="ECO:0000313" key="3">
    <source>
        <dbReference type="EMBL" id="SFG34402.1"/>
    </source>
</evidence>
<protein>
    <submittedName>
        <fullName evidence="3">Ribosomal protein S12 methylthiotransferase accessory factor</fullName>
    </submittedName>
</protein>
<evidence type="ECO:0000313" key="4">
    <source>
        <dbReference type="Proteomes" id="UP000198876"/>
    </source>
</evidence>
<dbReference type="NCBIfam" id="TIGR03604">
    <property type="entry name" value="TOMM_cyclo_SagD"/>
    <property type="match status" value="1"/>
</dbReference>
<organism evidence="3 4">
    <name type="scientific">Halopelagius inordinatus</name>
    <dbReference type="NCBI Taxonomy" id="553467"/>
    <lineage>
        <taxon>Archaea</taxon>
        <taxon>Methanobacteriati</taxon>
        <taxon>Methanobacteriota</taxon>
        <taxon>Stenosarchaea group</taxon>
        <taxon>Halobacteria</taxon>
        <taxon>Halobacteriales</taxon>
        <taxon>Haloferacaceae</taxon>
    </lineage>
</organism>
<evidence type="ECO:0000259" key="2">
    <source>
        <dbReference type="PROSITE" id="PS51664"/>
    </source>
</evidence>
<proteinExistence type="predicted"/>
<dbReference type="InterPro" id="IPR003776">
    <property type="entry name" value="YcaO-like_dom"/>
</dbReference>